<reference evidence="1 2" key="1">
    <citation type="journal article" date="2021" name="J. Hered.">
        <title>A chromosome-level genome assembly of the parasitoid wasp, Cotesia glomerata (Hymenoptera: Braconidae).</title>
        <authorList>
            <person name="Pinto B.J."/>
            <person name="Weis J.J."/>
            <person name="Gamble T."/>
            <person name="Ode P.J."/>
            <person name="Paul R."/>
            <person name="Zaspel J.M."/>
        </authorList>
    </citation>
    <scope>NUCLEOTIDE SEQUENCE [LARGE SCALE GENOMIC DNA]</scope>
    <source>
        <strain evidence="1">CgM1</strain>
    </source>
</reference>
<evidence type="ECO:0000313" key="2">
    <source>
        <dbReference type="Proteomes" id="UP000826195"/>
    </source>
</evidence>
<sequence>MSNNGIDRSSDAYIWIQGNIRGVGCFIFGATSRIKGILRNNFRIEDSTNGDHIAAAPTIVINFLVTCGYRIKETTTIDHFNLLWTLQPQNFN</sequence>
<dbReference type="Proteomes" id="UP000826195">
    <property type="component" value="Unassembled WGS sequence"/>
</dbReference>
<organism evidence="1 2">
    <name type="scientific">Cotesia glomerata</name>
    <name type="common">Lepidopteran parasitic wasp</name>
    <name type="synonym">Apanteles glomeratus</name>
    <dbReference type="NCBI Taxonomy" id="32391"/>
    <lineage>
        <taxon>Eukaryota</taxon>
        <taxon>Metazoa</taxon>
        <taxon>Ecdysozoa</taxon>
        <taxon>Arthropoda</taxon>
        <taxon>Hexapoda</taxon>
        <taxon>Insecta</taxon>
        <taxon>Pterygota</taxon>
        <taxon>Neoptera</taxon>
        <taxon>Endopterygota</taxon>
        <taxon>Hymenoptera</taxon>
        <taxon>Apocrita</taxon>
        <taxon>Ichneumonoidea</taxon>
        <taxon>Braconidae</taxon>
        <taxon>Microgastrinae</taxon>
        <taxon>Cotesia</taxon>
    </lineage>
</organism>
<proteinExistence type="predicted"/>
<evidence type="ECO:0000313" key="1">
    <source>
        <dbReference type="EMBL" id="KAH0564200.1"/>
    </source>
</evidence>
<dbReference type="AlphaFoldDB" id="A0AAV7J2S4"/>
<gene>
    <name evidence="1" type="ORF">KQX54_010145</name>
</gene>
<protein>
    <submittedName>
        <fullName evidence="1">Uncharacterized protein</fullName>
    </submittedName>
</protein>
<keyword evidence="2" id="KW-1185">Reference proteome</keyword>
<comment type="caution">
    <text evidence="1">The sequence shown here is derived from an EMBL/GenBank/DDBJ whole genome shotgun (WGS) entry which is preliminary data.</text>
</comment>
<dbReference type="EMBL" id="JAHXZJ010000002">
    <property type="protein sequence ID" value="KAH0564200.1"/>
    <property type="molecule type" value="Genomic_DNA"/>
</dbReference>
<accession>A0AAV7J2S4</accession>
<name>A0AAV7J2S4_COTGL</name>